<proteinExistence type="predicted"/>
<protein>
    <submittedName>
        <fullName evidence="2">Uncharacterized protein</fullName>
    </submittedName>
</protein>
<accession>A0A2K3QEW4</accession>
<gene>
    <name evidence="2" type="ORF">TCAP_03990</name>
</gene>
<name>A0A2K3QEW4_9HYPO</name>
<dbReference type="OrthoDB" id="4838114at2759"/>
<feature type="compositionally biased region" description="Basic and acidic residues" evidence="1">
    <location>
        <begin position="1"/>
        <end position="11"/>
    </location>
</feature>
<feature type="region of interest" description="Disordered" evidence="1">
    <location>
        <begin position="1"/>
        <end position="92"/>
    </location>
</feature>
<feature type="compositionally biased region" description="Low complexity" evidence="1">
    <location>
        <begin position="159"/>
        <end position="169"/>
    </location>
</feature>
<feature type="compositionally biased region" description="Basic and acidic residues" evidence="1">
    <location>
        <begin position="51"/>
        <end position="68"/>
    </location>
</feature>
<evidence type="ECO:0000313" key="2">
    <source>
        <dbReference type="EMBL" id="PNY26080.1"/>
    </source>
</evidence>
<feature type="region of interest" description="Disordered" evidence="1">
    <location>
        <begin position="133"/>
        <end position="169"/>
    </location>
</feature>
<sequence length="384" mass="41748">MPSEHQPRGRADSIPGRQPEEGQEAGRIPYRTSPSSSPRLDAAAADDDDEASRPLDCDVEDPRVDIIDSKPQQPRQDDDMLSLPHINSGFGNIAAPALPAKSVLRASRLLASLQQKAASEERSILPHAAPHQVYLSSEEDASSSADDLSDFDELDSDSEQSQMSSGSRASYEVTARVVTVVFHGRPSIIELPRRVPATGSTDARRPATGILRIATEPTLVRTRSISSSSSTAFHHPPRSSSMLPSGFDKKRPVFLTIDPFAAKASDRDEPDSARTSKTPTAMLRKTLSLVRKRSKPVLSRNAESLSVPLLPMAQVGEEAEPDPPREVSRVNKAPVSYHDIMRSARRNAEAPTHSPEATSPVSPNTHTSRFRRGLSISRPRSTRA</sequence>
<reference evidence="2 3" key="1">
    <citation type="submission" date="2017-08" db="EMBL/GenBank/DDBJ databases">
        <title>Harnessing the power of phylogenomics to disentangle the directionality and signatures of interkingdom host jumping in the parasitic fungal genus Tolypocladium.</title>
        <authorList>
            <person name="Quandt C.A."/>
            <person name="Patterson W."/>
            <person name="Spatafora J.W."/>
        </authorList>
    </citation>
    <scope>NUCLEOTIDE SEQUENCE [LARGE SCALE GENOMIC DNA]</scope>
    <source>
        <strain evidence="2 3">CBS 113982</strain>
    </source>
</reference>
<feature type="compositionally biased region" description="Acidic residues" evidence="1">
    <location>
        <begin position="137"/>
        <end position="158"/>
    </location>
</feature>
<evidence type="ECO:0000256" key="1">
    <source>
        <dbReference type="SAM" id="MobiDB-lite"/>
    </source>
</evidence>
<feature type="compositionally biased region" description="Basic and acidic residues" evidence="1">
    <location>
        <begin position="339"/>
        <end position="348"/>
    </location>
</feature>
<feature type="compositionally biased region" description="Polar residues" evidence="1">
    <location>
        <begin position="355"/>
        <end position="367"/>
    </location>
</feature>
<keyword evidence="3" id="KW-1185">Reference proteome</keyword>
<feature type="compositionally biased region" description="Basic and acidic residues" evidence="1">
    <location>
        <begin position="264"/>
        <end position="274"/>
    </location>
</feature>
<comment type="caution">
    <text evidence="2">The sequence shown here is derived from an EMBL/GenBank/DDBJ whole genome shotgun (WGS) entry which is preliminary data.</text>
</comment>
<dbReference type="AlphaFoldDB" id="A0A2K3QEW4"/>
<feature type="compositionally biased region" description="Low complexity" evidence="1">
    <location>
        <begin position="33"/>
        <end position="43"/>
    </location>
</feature>
<dbReference type="Proteomes" id="UP000236621">
    <property type="component" value="Unassembled WGS sequence"/>
</dbReference>
<feature type="region of interest" description="Disordered" evidence="1">
    <location>
        <begin position="225"/>
        <end position="247"/>
    </location>
</feature>
<dbReference type="EMBL" id="NRSZ01000613">
    <property type="protein sequence ID" value="PNY26080.1"/>
    <property type="molecule type" value="Genomic_DNA"/>
</dbReference>
<feature type="region of interest" description="Disordered" evidence="1">
    <location>
        <begin position="264"/>
        <end position="384"/>
    </location>
</feature>
<dbReference type="STRING" id="45235.A0A2K3QEW4"/>
<organism evidence="2 3">
    <name type="scientific">Tolypocladium capitatum</name>
    <dbReference type="NCBI Taxonomy" id="45235"/>
    <lineage>
        <taxon>Eukaryota</taxon>
        <taxon>Fungi</taxon>
        <taxon>Dikarya</taxon>
        <taxon>Ascomycota</taxon>
        <taxon>Pezizomycotina</taxon>
        <taxon>Sordariomycetes</taxon>
        <taxon>Hypocreomycetidae</taxon>
        <taxon>Hypocreales</taxon>
        <taxon>Ophiocordycipitaceae</taxon>
        <taxon>Tolypocladium</taxon>
    </lineage>
</organism>
<evidence type="ECO:0000313" key="3">
    <source>
        <dbReference type="Proteomes" id="UP000236621"/>
    </source>
</evidence>